<keyword evidence="1 5" id="KW-0808">Transferase</keyword>
<dbReference type="SUPFAM" id="SSF55729">
    <property type="entry name" value="Acyl-CoA N-acyltransferases (Nat)"/>
    <property type="match status" value="1"/>
</dbReference>
<evidence type="ECO:0000313" key="7">
    <source>
        <dbReference type="Proteomes" id="UP000509833"/>
    </source>
</evidence>
<sequence>MGFTHLFFREANIIRLAKVEDIPRLQELLEQILIVHHQARPDVFKAKGSKFTDKELEAVIGDANKSVFVYEDETGTILGHLFLMIKEVSENDSPQKPVKTLFIDDLCVDKDARGQKLGERLYHFALDYAKEKGCYNVTLHVWNDNAGALRFYERLGMKPRYTEMETILK</sequence>
<evidence type="ECO:0000313" key="4">
    <source>
        <dbReference type="EMBL" id="CAD0137817.1"/>
    </source>
</evidence>
<dbReference type="AlphaFoldDB" id="A0A8D6UE21"/>
<dbReference type="EMBL" id="LR822027">
    <property type="protein sequence ID" value="CAD0152472.1"/>
    <property type="molecule type" value="Genomic_DNA"/>
</dbReference>
<proteinExistence type="predicted"/>
<name>A0A8D6UE21_STRTR</name>
<dbReference type="PANTHER" id="PTHR43877">
    <property type="entry name" value="AMINOALKYLPHOSPHONATE N-ACETYLTRANSFERASE-RELATED-RELATED"/>
    <property type="match status" value="1"/>
</dbReference>
<dbReference type="PANTHER" id="PTHR43877:SF1">
    <property type="entry name" value="ACETYLTRANSFERASE"/>
    <property type="match status" value="1"/>
</dbReference>
<evidence type="ECO:0000256" key="1">
    <source>
        <dbReference type="ARBA" id="ARBA00022679"/>
    </source>
</evidence>
<dbReference type="InterPro" id="IPR016181">
    <property type="entry name" value="Acyl_CoA_acyltransferase"/>
</dbReference>
<feature type="domain" description="N-acetyltransferase" evidence="3">
    <location>
        <begin position="12"/>
        <end position="169"/>
    </location>
</feature>
<dbReference type="Proteomes" id="UP000509791">
    <property type="component" value="Chromosome"/>
</dbReference>
<protein>
    <submittedName>
        <fullName evidence="5">GNAT family acetyltransferase</fullName>
    </submittedName>
</protein>
<evidence type="ECO:0000313" key="5">
    <source>
        <dbReference type="EMBL" id="CAD0152472.1"/>
    </source>
</evidence>
<evidence type="ECO:0000256" key="2">
    <source>
        <dbReference type="ARBA" id="ARBA00023315"/>
    </source>
</evidence>
<accession>A0A8D6UE21</accession>
<dbReference type="Gene3D" id="3.40.630.30">
    <property type="match status" value="1"/>
</dbReference>
<dbReference type="GO" id="GO:0016747">
    <property type="term" value="F:acyltransferase activity, transferring groups other than amino-acyl groups"/>
    <property type="evidence" value="ECO:0007669"/>
    <property type="project" value="InterPro"/>
</dbReference>
<gene>
    <name evidence="4" type="ORF">STHERMO_1154</name>
    <name evidence="5" type="ORF">STHERMO_1191</name>
</gene>
<dbReference type="EMBL" id="LR822017">
    <property type="protein sequence ID" value="CAD0137817.1"/>
    <property type="molecule type" value="Genomic_DNA"/>
</dbReference>
<dbReference type="InterPro" id="IPR000182">
    <property type="entry name" value="GNAT_dom"/>
</dbReference>
<dbReference type="InterPro" id="IPR050832">
    <property type="entry name" value="Bact_Acetyltransf"/>
</dbReference>
<organism evidence="5 6">
    <name type="scientific">Streptococcus thermophilus</name>
    <dbReference type="NCBI Taxonomy" id="1308"/>
    <lineage>
        <taxon>Bacteria</taxon>
        <taxon>Bacillati</taxon>
        <taxon>Bacillota</taxon>
        <taxon>Bacilli</taxon>
        <taxon>Lactobacillales</taxon>
        <taxon>Streptococcaceae</taxon>
        <taxon>Streptococcus</taxon>
    </lineage>
</organism>
<reference evidence="6 7" key="1">
    <citation type="submission" date="2020-06" db="EMBL/GenBank/DDBJ databases">
        <authorList>
            <person name="Chuat V."/>
        </authorList>
    </citation>
    <scope>NUCLEOTIDE SEQUENCE [LARGE SCALE GENOMIC DNA]</scope>
    <source>
        <strain evidence="4">STH_CIRM_336</strain>
        <strain evidence="5">STH_CIRM_998</strain>
    </source>
</reference>
<dbReference type="Pfam" id="PF00583">
    <property type="entry name" value="Acetyltransf_1"/>
    <property type="match status" value="1"/>
</dbReference>
<dbReference type="CDD" id="cd04301">
    <property type="entry name" value="NAT_SF"/>
    <property type="match status" value="1"/>
</dbReference>
<evidence type="ECO:0000313" key="6">
    <source>
        <dbReference type="Proteomes" id="UP000509791"/>
    </source>
</evidence>
<dbReference type="Proteomes" id="UP000509833">
    <property type="component" value="Chromosome"/>
</dbReference>
<evidence type="ECO:0000259" key="3">
    <source>
        <dbReference type="PROSITE" id="PS51186"/>
    </source>
</evidence>
<dbReference type="PROSITE" id="PS51186">
    <property type="entry name" value="GNAT"/>
    <property type="match status" value="1"/>
</dbReference>
<keyword evidence="2" id="KW-0012">Acyltransferase</keyword>